<dbReference type="Gene3D" id="3.40.50.2300">
    <property type="match status" value="1"/>
</dbReference>
<evidence type="ECO:0000256" key="2">
    <source>
        <dbReference type="PROSITE-ProRule" id="PRU00169"/>
    </source>
</evidence>
<dbReference type="CDD" id="cd00156">
    <property type="entry name" value="REC"/>
    <property type="match status" value="1"/>
</dbReference>
<dbReference type="SMART" id="SM00448">
    <property type="entry name" value="REC"/>
    <property type="match status" value="1"/>
</dbReference>
<dbReference type="PROSITE" id="PS50110">
    <property type="entry name" value="RESPONSE_REGULATORY"/>
    <property type="match status" value="1"/>
</dbReference>
<proteinExistence type="predicted"/>
<dbReference type="InterPro" id="IPR001789">
    <property type="entry name" value="Sig_transdc_resp-reg_receiver"/>
</dbReference>
<dbReference type="PANTHER" id="PTHR44591:SF3">
    <property type="entry name" value="RESPONSE REGULATORY DOMAIN-CONTAINING PROTEIN"/>
    <property type="match status" value="1"/>
</dbReference>
<organism evidence="4 5">
    <name type="scientific">Selenomonas ruminantium</name>
    <dbReference type="NCBI Taxonomy" id="971"/>
    <lineage>
        <taxon>Bacteria</taxon>
        <taxon>Bacillati</taxon>
        <taxon>Bacillota</taxon>
        <taxon>Negativicutes</taxon>
        <taxon>Selenomonadales</taxon>
        <taxon>Selenomonadaceae</taxon>
        <taxon>Selenomonas</taxon>
    </lineage>
</organism>
<evidence type="ECO:0000313" key="5">
    <source>
        <dbReference type="Proteomes" id="UP000761380"/>
    </source>
</evidence>
<comment type="caution">
    <text evidence="4">The sequence shown here is derived from an EMBL/GenBank/DDBJ whole genome shotgun (WGS) entry which is preliminary data.</text>
</comment>
<dbReference type="InterPro" id="IPR011006">
    <property type="entry name" value="CheY-like_superfamily"/>
</dbReference>
<dbReference type="Pfam" id="PF00072">
    <property type="entry name" value="Response_reg"/>
    <property type="match status" value="1"/>
</dbReference>
<dbReference type="AlphaFoldDB" id="A0A927ZRN8"/>
<reference evidence="4" key="1">
    <citation type="submission" date="2019-04" db="EMBL/GenBank/DDBJ databases">
        <title>Evolution of Biomass-Degrading Anaerobic Consortia Revealed by Metagenomics.</title>
        <authorList>
            <person name="Peng X."/>
        </authorList>
    </citation>
    <scope>NUCLEOTIDE SEQUENCE</scope>
    <source>
        <strain evidence="4">SIG240</strain>
    </source>
</reference>
<feature type="modified residue" description="4-aspartylphosphate" evidence="2">
    <location>
        <position position="190"/>
    </location>
</feature>
<dbReference type="EMBL" id="SVBY01000001">
    <property type="protein sequence ID" value="MBE6091568.1"/>
    <property type="molecule type" value="Genomic_DNA"/>
</dbReference>
<evidence type="ECO:0000313" key="4">
    <source>
        <dbReference type="EMBL" id="MBE6091568.1"/>
    </source>
</evidence>
<name>A0A927ZRN8_SELRU</name>
<accession>A0A927ZRN8</accession>
<sequence>MELLQEGKRTMEKKILLIHKGKSFMLNTIVKNLADDGYSVVETEPTMEDIAAHKGETELFLMYLGDYVDDIAGTLVYLKDICTEEDKLLVLVGTAAEIETVNHSIPAALVAATVERPFDMKKLVEQLDWLLSANDDLAKRKNILLVDDDSTFLKMVKDWLSAKYRVTIVTSGAQALMYIADNTPDLILLDYEMPVTSGPQVLEMIRSESKVDSIPVIFLTGKGDRESVLKVLALKPDGYLLKSMERPKLIAAIDDFFEKQKYQKLHDNNIS</sequence>
<dbReference type="Proteomes" id="UP000761380">
    <property type="component" value="Unassembled WGS sequence"/>
</dbReference>
<evidence type="ECO:0000259" key="3">
    <source>
        <dbReference type="PROSITE" id="PS50110"/>
    </source>
</evidence>
<gene>
    <name evidence="4" type="ORF">E7201_00085</name>
</gene>
<dbReference type="PANTHER" id="PTHR44591">
    <property type="entry name" value="STRESS RESPONSE REGULATOR PROTEIN 1"/>
    <property type="match status" value="1"/>
</dbReference>
<evidence type="ECO:0000256" key="1">
    <source>
        <dbReference type="ARBA" id="ARBA00022553"/>
    </source>
</evidence>
<feature type="domain" description="Response regulatory" evidence="3">
    <location>
        <begin position="142"/>
        <end position="257"/>
    </location>
</feature>
<dbReference type="SUPFAM" id="SSF52172">
    <property type="entry name" value="CheY-like"/>
    <property type="match status" value="1"/>
</dbReference>
<protein>
    <submittedName>
        <fullName evidence="4">Response regulator</fullName>
    </submittedName>
</protein>
<dbReference type="InterPro" id="IPR050595">
    <property type="entry name" value="Bact_response_regulator"/>
</dbReference>
<keyword evidence="1 2" id="KW-0597">Phosphoprotein</keyword>
<dbReference type="GO" id="GO:0000160">
    <property type="term" value="P:phosphorelay signal transduction system"/>
    <property type="evidence" value="ECO:0007669"/>
    <property type="project" value="InterPro"/>
</dbReference>